<evidence type="ECO:0000256" key="1">
    <source>
        <dbReference type="ARBA" id="ARBA00013194"/>
    </source>
</evidence>
<dbReference type="Gene3D" id="2.40.100.10">
    <property type="entry name" value="Cyclophilin-like"/>
    <property type="match status" value="1"/>
</dbReference>
<sequence length="296" mass="31875">MSGSTLALLALALAAPLSIAAPALAQTSEAAALPEDWRTIPDNEILVVTLKNGHQVFIRLAARYAPAHVANIRKLAEARWWDGTSVYRVQDNYVAQWGDPTEKKPLPPLVIANPPAEYEWSGWDGVTGFTRPDPYAGRTGHSADGWSLAGNATHSWLPHCYGAVGVARDLAPSTGSGAELYAVIGHAPRHLDRNIAVAGRVIEGIGWLSSLPRGTGGGLGLYEDPAQRVPILSVRLASQLPEDERPRFQYRATDNPRFAAWIKARENRQNEFFTVPAGGVEICNAEAPVRRVPAGG</sequence>
<name>A0ABV0B792_9SPHN</name>
<dbReference type="EC" id="5.2.1.8" evidence="1"/>
<keyword evidence="7" id="KW-1185">Reference proteome</keyword>
<feature type="signal peptide" evidence="4">
    <location>
        <begin position="1"/>
        <end position="25"/>
    </location>
</feature>
<dbReference type="SUPFAM" id="SSF50891">
    <property type="entry name" value="Cyclophilin-like"/>
    <property type="match status" value="1"/>
</dbReference>
<dbReference type="Proteomes" id="UP001427805">
    <property type="component" value="Unassembled WGS sequence"/>
</dbReference>
<evidence type="ECO:0000256" key="4">
    <source>
        <dbReference type="SAM" id="SignalP"/>
    </source>
</evidence>
<dbReference type="InterPro" id="IPR044665">
    <property type="entry name" value="E_coli_cyclophilin_A-like"/>
</dbReference>
<keyword evidence="4" id="KW-0732">Signal</keyword>
<comment type="caution">
    <text evidence="6">The sequence shown here is derived from an EMBL/GenBank/DDBJ whole genome shotgun (WGS) entry which is preliminary data.</text>
</comment>
<dbReference type="RefSeq" id="WP_346244928.1">
    <property type="nucleotide sequence ID" value="NZ_JBDIZK010000001.1"/>
</dbReference>
<evidence type="ECO:0000256" key="2">
    <source>
        <dbReference type="ARBA" id="ARBA00023110"/>
    </source>
</evidence>
<dbReference type="InterPro" id="IPR029000">
    <property type="entry name" value="Cyclophilin-like_dom_sf"/>
</dbReference>
<organism evidence="6 7">
    <name type="scientific">Sphingomonas rustica</name>
    <dbReference type="NCBI Taxonomy" id="3103142"/>
    <lineage>
        <taxon>Bacteria</taxon>
        <taxon>Pseudomonadati</taxon>
        <taxon>Pseudomonadota</taxon>
        <taxon>Alphaproteobacteria</taxon>
        <taxon>Sphingomonadales</taxon>
        <taxon>Sphingomonadaceae</taxon>
        <taxon>Sphingomonas</taxon>
    </lineage>
</organism>
<dbReference type="InterPro" id="IPR002130">
    <property type="entry name" value="Cyclophilin-type_PPIase_dom"/>
</dbReference>
<feature type="chain" id="PRO_5046631633" description="peptidylprolyl isomerase" evidence="4">
    <location>
        <begin position="26"/>
        <end position="296"/>
    </location>
</feature>
<gene>
    <name evidence="6" type="ORF">TPR58_02030</name>
</gene>
<proteinExistence type="predicted"/>
<evidence type="ECO:0000313" key="7">
    <source>
        <dbReference type="Proteomes" id="UP001427805"/>
    </source>
</evidence>
<reference evidence="6 7" key="1">
    <citation type="submission" date="2024-05" db="EMBL/GenBank/DDBJ databases">
        <title>Sphingomonas sp. HF-S3 16S ribosomal RNA gene Genome sequencing and assembly.</title>
        <authorList>
            <person name="Lee H."/>
        </authorList>
    </citation>
    <scope>NUCLEOTIDE SEQUENCE [LARGE SCALE GENOMIC DNA]</scope>
    <source>
        <strain evidence="6 7">HF-S3</strain>
    </source>
</reference>
<evidence type="ECO:0000256" key="3">
    <source>
        <dbReference type="ARBA" id="ARBA00023235"/>
    </source>
</evidence>
<keyword evidence="3 6" id="KW-0413">Isomerase</keyword>
<dbReference type="Pfam" id="PF00160">
    <property type="entry name" value="Pro_isomerase"/>
    <property type="match status" value="1"/>
</dbReference>
<feature type="domain" description="PPIase cyclophilin-type" evidence="5">
    <location>
        <begin position="55"/>
        <end position="236"/>
    </location>
</feature>
<evidence type="ECO:0000259" key="5">
    <source>
        <dbReference type="PROSITE" id="PS50072"/>
    </source>
</evidence>
<dbReference type="PANTHER" id="PTHR43246">
    <property type="entry name" value="PEPTIDYL-PROLYL CIS-TRANS ISOMERASE CYP38, CHLOROPLASTIC"/>
    <property type="match status" value="1"/>
</dbReference>
<dbReference type="GO" id="GO:0003755">
    <property type="term" value="F:peptidyl-prolyl cis-trans isomerase activity"/>
    <property type="evidence" value="ECO:0007669"/>
    <property type="project" value="UniProtKB-EC"/>
</dbReference>
<protein>
    <recommendedName>
        <fullName evidence="1">peptidylprolyl isomerase</fullName>
        <ecNumber evidence="1">5.2.1.8</ecNumber>
    </recommendedName>
</protein>
<dbReference type="PROSITE" id="PS50072">
    <property type="entry name" value="CSA_PPIASE_2"/>
    <property type="match status" value="1"/>
</dbReference>
<keyword evidence="2" id="KW-0697">Rotamase</keyword>
<evidence type="ECO:0000313" key="6">
    <source>
        <dbReference type="EMBL" id="MEN3745930.1"/>
    </source>
</evidence>
<accession>A0ABV0B792</accession>
<dbReference type="EMBL" id="JBDIZK010000001">
    <property type="protein sequence ID" value="MEN3745930.1"/>
    <property type="molecule type" value="Genomic_DNA"/>
</dbReference>